<comment type="similarity">
    <text evidence="1">Belongs to the sorting nexin family.</text>
</comment>
<dbReference type="InterPro" id="IPR001683">
    <property type="entry name" value="PX_dom"/>
</dbReference>
<protein>
    <submittedName>
        <fullName evidence="5">Sorting nexin 31</fullName>
    </submittedName>
</protein>
<dbReference type="InterPro" id="IPR040842">
    <property type="entry name" value="SNX17/31_FERM"/>
</dbReference>
<dbReference type="AlphaFoldDB" id="A0A8C8AJS5"/>
<dbReference type="SUPFAM" id="SSF64268">
    <property type="entry name" value="PX domain"/>
    <property type="match status" value="1"/>
</dbReference>
<dbReference type="Gene3D" id="3.10.20.90">
    <property type="entry name" value="Phosphatidylinositol 3-kinase Catalytic Subunit, Chain A, domain 1"/>
    <property type="match status" value="1"/>
</dbReference>
<dbReference type="Ensembl" id="ENSOSUT00000006788.1">
    <property type="protein sequence ID" value="ENSOSUP00000006527.1"/>
    <property type="gene ID" value="ENSOSUG00000004860.1"/>
</dbReference>
<dbReference type="PROSITE" id="PS50195">
    <property type="entry name" value="PX"/>
    <property type="match status" value="1"/>
</dbReference>
<dbReference type="GO" id="GO:0006886">
    <property type="term" value="P:intracellular protein transport"/>
    <property type="evidence" value="ECO:0007669"/>
    <property type="project" value="TreeGrafter"/>
</dbReference>
<dbReference type="PANTHER" id="PTHR12431">
    <property type="entry name" value="SORTING NEXIN 17 AND 27"/>
    <property type="match status" value="1"/>
</dbReference>
<reference evidence="5" key="2">
    <citation type="submission" date="2025-09" db="UniProtKB">
        <authorList>
            <consortium name="Ensembl"/>
        </authorList>
    </citation>
    <scope>IDENTIFICATION</scope>
</reference>
<organism evidence="5 6">
    <name type="scientific">Otus sunia</name>
    <name type="common">Oriental scops-owl</name>
    <dbReference type="NCBI Taxonomy" id="257818"/>
    <lineage>
        <taxon>Eukaryota</taxon>
        <taxon>Metazoa</taxon>
        <taxon>Chordata</taxon>
        <taxon>Craniata</taxon>
        <taxon>Vertebrata</taxon>
        <taxon>Euteleostomi</taxon>
        <taxon>Archelosauria</taxon>
        <taxon>Archosauria</taxon>
        <taxon>Dinosauria</taxon>
        <taxon>Saurischia</taxon>
        <taxon>Theropoda</taxon>
        <taxon>Coelurosauria</taxon>
        <taxon>Aves</taxon>
        <taxon>Neognathae</taxon>
        <taxon>Neoaves</taxon>
        <taxon>Telluraves</taxon>
        <taxon>Strigiformes</taxon>
        <taxon>Strigidae</taxon>
        <taxon>Otus</taxon>
    </lineage>
</organism>
<dbReference type="Proteomes" id="UP000694552">
    <property type="component" value="Unplaced"/>
</dbReference>
<evidence type="ECO:0000256" key="3">
    <source>
        <dbReference type="ARBA" id="ARBA00022927"/>
    </source>
</evidence>
<feature type="domain" description="PX" evidence="4">
    <location>
        <begin position="1"/>
        <end position="100"/>
    </location>
</feature>
<evidence type="ECO:0000313" key="6">
    <source>
        <dbReference type="Proteomes" id="UP000694552"/>
    </source>
</evidence>
<dbReference type="InterPro" id="IPR011993">
    <property type="entry name" value="PH-like_dom_sf"/>
</dbReference>
<dbReference type="InterPro" id="IPR048763">
    <property type="entry name" value="SNX17-31_FERM_F1"/>
</dbReference>
<evidence type="ECO:0000259" key="4">
    <source>
        <dbReference type="PROSITE" id="PS50195"/>
    </source>
</evidence>
<name>A0A8C8AJS5_9STRI</name>
<keyword evidence="2" id="KW-0813">Transport</keyword>
<keyword evidence="6" id="KW-1185">Reference proteome</keyword>
<evidence type="ECO:0000256" key="1">
    <source>
        <dbReference type="ARBA" id="ARBA00010883"/>
    </source>
</evidence>
<dbReference type="Pfam" id="PF21273">
    <property type="entry name" value="SNX17-27-31_F1_FERM"/>
    <property type="match status" value="1"/>
</dbReference>
<dbReference type="Pfam" id="PF21271">
    <property type="entry name" value="SNX17-31_F2_FERM"/>
    <property type="match status" value="1"/>
</dbReference>
<dbReference type="PANTHER" id="PTHR12431:SF15">
    <property type="entry name" value="SORTING NEXIN-31"/>
    <property type="match status" value="1"/>
</dbReference>
<evidence type="ECO:0000256" key="2">
    <source>
        <dbReference type="ARBA" id="ARBA00022448"/>
    </source>
</evidence>
<keyword evidence="3" id="KW-0653">Protein transport</keyword>
<evidence type="ECO:0000313" key="5">
    <source>
        <dbReference type="Ensembl" id="ENSOSUP00000006527.1"/>
    </source>
</evidence>
<dbReference type="GO" id="GO:0032456">
    <property type="term" value="P:endocytic recycling"/>
    <property type="evidence" value="ECO:0007669"/>
    <property type="project" value="TreeGrafter"/>
</dbReference>
<dbReference type="Gene3D" id="3.30.1520.10">
    <property type="entry name" value="Phox-like domain"/>
    <property type="match status" value="1"/>
</dbReference>
<accession>A0A8C8AJS5</accession>
<dbReference type="Gene3D" id="2.30.29.30">
    <property type="entry name" value="Pleckstrin-homology domain (PH domain)/Phosphotyrosine-binding domain (PTB)"/>
    <property type="match status" value="1"/>
</dbReference>
<dbReference type="FunFam" id="1.20.80.60:FF:000001">
    <property type="entry name" value="Sorting nexin-17 isoform1"/>
    <property type="match status" value="1"/>
</dbReference>
<dbReference type="Pfam" id="PF00787">
    <property type="entry name" value="PX"/>
    <property type="match status" value="1"/>
</dbReference>
<dbReference type="InterPro" id="IPR036871">
    <property type="entry name" value="PX_dom_sf"/>
</dbReference>
<dbReference type="GO" id="GO:0005769">
    <property type="term" value="C:early endosome"/>
    <property type="evidence" value="ECO:0007669"/>
    <property type="project" value="TreeGrafter"/>
</dbReference>
<dbReference type="Gene3D" id="1.20.80.60">
    <property type="match status" value="1"/>
</dbReference>
<proteinExistence type="inferred from homology"/>
<sequence length="426" mass="49647">MPLVGHYVSLSKQESIESFLETMNSSPLIRNFPLAVLQLRQLFGSAVPAFPPKFYLAMTKSMADERRSQLEQYLQNVTLDSNITHSDVFIGFFRKLQQDTFKIQTQRAFLDVYLADGSNIRLDIQTSDTAERILEVTLYRMGLSRELIKYFSLFFFQDHDDGALSVVKKVAEFELPYVSLQSMKELCCKLGIRKWYMDPSLDTLLMDCRASLNLLYMQAIQEVKRNWLKPTERQMQELEFLQKNANKAKFLELIREMQFYGYVRLDPCICDYPEEGCSADIYVGNNEINCCIKLPTNQIKEVSFKINRLRSWQVAFLGATKDGGDDTLELRFEYNDSGTWQWIVLYTKQAFLLSSCLKKMISEQMMKAAKEGQEMEIKMPESMKNSKKSSIQQEQVLHSGFMSRKRFLVRPNEDDCVFDKIREEDL</sequence>
<dbReference type="GO" id="GO:0035091">
    <property type="term" value="F:phosphatidylinositol binding"/>
    <property type="evidence" value="ECO:0007669"/>
    <property type="project" value="InterPro"/>
</dbReference>
<dbReference type="FunFam" id="2.30.29.30:FF:000297">
    <property type="entry name" value="Sorting nexin 31"/>
    <property type="match status" value="1"/>
</dbReference>
<reference evidence="5" key="1">
    <citation type="submission" date="2025-08" db="UniProtKB">
        <authorList>
            <consortium name="Ensembl"/>
        </authorList>
    </citation>
    <scope>IDENTIFICATION</scope>
</reference>
<dbReference type="Pfam" id="PF18116">
    <property type="entry name" value="SNX17_FERM_C"/>
    <property type="match status" value="1"/>
</dbReference>
<dbReference type="InterPro" id="IPR048767">
    <property type="entry name" value="SNX17-31_FERM_F2"/>
</dbReference>